<accession>A0ACC2XXB1</accession>
<reference evidence="1" key="1">
    <citation type="submission" date="2023-04" db="EMBL/GenBank/DDBJ databases">
        <title>Draft Genome sequencing of Naganishia species isolated from polar environments using Oxford Nanopore Technology.</title>
        <authorList>
            <person name="Leo P."/>
            <person name="Venkateswaran K."/>
        </authorList>
    </citation>
    <scope>NUCLEOTIDE SEQUENCE</scope>
    <source>
        <strain evidence="1">DBVPG 5303</strain>
    </source>
</reference>
<sequence length="480" mass="51654">MQLTSNTCLTEHNIDLDLAKPLLGAILNLVLTSTYTPAHDYWTKDAKWIRIVVLGNRLYLPGEETKETFTQSNTLSGFPPTTLIHLTTPLQNFTRKHPTSQPPNTHTNTKPQDLDILAKSTTLIHLLSTTPDGCLMIGETIHAAGARVQGRNIQDGSTTAEDIGIAAERMVLFVENGDVLDCWEDDEDDEEEEEEGVETEGGNDQSPPAPAGAPTADTQPAAKPTPPPTSFKPGEKQLGLAKSSIMAALAEVCGANDFDFLDRDRNHEEARDDSATVTDADTGPGKGVDKGVGKGSGVWLWETLQRWMGVGRDGNGMDAVDKAAGARRRDDLVSCALLCIANYIKSGKRKRFLHPFCVSVDYIDGVDCVCTDTTASNIASQRIIVTHLIHLLNTATPETPAQITHSLIGLLRNLALAPHPELKQQLVGSVIAACVRIGVFTREKDILGSVQGGAVVLLRLLCRNNCEPSVIHISPAGPAS</sequence>
<protein>
    <submittedName>
        <fullName evidence="1">Uncharacterized protein</fullName>
    </submittedName>
</protein>
<evidence type="ECO:0000313" key="1">
    <source>
        <dbReference type="EMBL" id="KAJ9127977.1"/>
    </source>
</evidence>
<comment type="caution">
    <text evidence="1">The sequence shown here is derived from an EMBL/GenBank/DDBJ whole genome shotgun (WGS) entry which is preliminary data.</text>
</comment>
<proteinExistence type="predicted"/>
<keyword evidence="2" id="KW-1185">Reference proteome</keyword>
<organism evidence="1 2">
    <name type="scientific">Naganishia onofrii</name>
    <dbReference type="NCBI Taxonomy" id="1851511"/>
    <lineage>
        <taxon>Eukaryota</taxon>
        <taxon>Fungi</taxon>
        <taxon>Dikarya</taxon>
        <taxon>Basidiomycota</taxon>
        <taxon>Agaricomycotina</taxon>
        <taxon>Tremellomycetes</taxon>
        <taxon>Filobasidiales</taxon>
        <taxon>Filobasidiaceae</taxon>
        <taxon>Naganishia</taxon>
    </lineage>
</organism>
<gene>
    <name evidence="1" type="ORF">QFC24_000263</name>
</gene>
<evidence type="ECO:0000313" key="2">
    <source>
        <dbReference type="Proteomes" id="UP001234202"/>
    </source>
</evidence>
<name>A0ACC2XXB1_9TREE</name>
<dbReference type="Proteomes" id="UP001234202">
    <property type="component" value="Unassembled WGS sequence"/>
</dbReference>
<dbReference type="EMBL" id="JASBWV010000001">
    <property type="protein sequence ID" value="KAJ9127977.1"/>
    <property type="molecule type" value="Genomic_DNA"/>
</dbReference>